<evidence type="ECO:0000313" key="2">
    <source>
        <dbReference type="EMBL" id="SES12147.1"/>
    </source>
</evidence>
<dbReference type="Proteomes" id="UP000199019">
    <property type="component" value="Unassembled WGS sequence"/>
</dbReference>
<evidence type="ECO:0000256" key="1">
    <source>
        <dbReference type="SAM" id="Phobius"/>
    </source>
</evidence>
<organism evidence="2 3">
    <name type="scientific">Pedococcus cremeus</name>
    <dbReference type="NCBI Taxonomy" id="587636"/>
    <lineage>
        <taxon>Bacteria</taxon>
        <taxon>Bacillati</taxon>
        <taxon>Actinomycetota</taxon>
        <taxon>Actinomycetes</taxon>
        <taxon>Micrococcales</taxon>
        <taxon>Intrasporangiaceae</taxon>
        <taxon>Pedococcus</taxon>
    </lineage>
</organism>
<name>A0A1H9USW2_9MICO</name>
<dbReference type="AlphaFoldDB" id="A0A1H9USW2"/>
<keyword evidence="1" id="KW-0812">Transmembrane</keyword>
<sequence>MSRSHLVLRALLVLSSLGLVGLVYAAGGGTLLLAVPLVLLTAWVVTRPESVLVTLLLVGHAIHWVTSAPVPQGWVGWTWLLLGSWLVLLLHLSASAAVTWPSVAPVPRAALRRWGRRAGVVALATVPVWAVAAVTRDQSLQGEASMTYVALAGLTLLGGALYLVARQSPLTRR</sequence>
<feature type="transmembrane region" description="Helical" evidence="1">
    <location>
        <begin position="74"/>
        <end position="98"/>
    </location>
</feature>
<gene>
    <name evidence="2" type="ORF">SAMN05216199_2076</name>
</gene>
<reference evidence="3" key="1">
    <citation type="submission" date="2016-10" db="EMBL/GenBank/DDBJ databases">
        <authorList>
            <person name="Varghese N."/>
            <person name="Submissions S."/>
        </authorList>
    </citation>
    <scope>NUCLEOTIDE SEQUENCE [LARGE SCALE GENOMIC DNA]</scope>
    <source>
        <strain evidence="3">CGMCC 1.6963</strain>
    </source>
</reference>
<feature type="transmembrane region" description="Helical" evidence="1">
    <location>
        <begin position="147"/>
        <end position="165"/>
    </location>
</feature>
<evidence type="ECO:0000313" key="3">
    <source>
        <dbReference type="Proteomes" id="UP000199019"/>
    </source>
</evidence>
<keyword evidence="3" id="KW-1185">Reference proteome</keyword>
<keyword evidence="1" id="KW-1133">Transmembrane helix</keyword>
<keyword evidence="1" id="KW-0472">Membrane</keyword>
<dbReference type="STRING" id="587636.SAMN05216199_2076"/>
<feature type="transmembrane region" description="Helical" evidence="1">
    <location>
        <begin position="118"/>
        <end position="135"/>
    </location>
</feature>
<dbReference type="RefSeq" id="WP_091757844.1">
    <property type="nucleotide sequence ID" value="NZ_FOHB01000003.1"/>
</dbReference>
<protein>
    <submittedName>
        <fullName evidence="2">Uncharacterized protein</fullName>
    </submittedName>
</protein>
<dbReference type="EMBL" id="FOHB01000003">
    <property type="protein sequence ID" value="SES12147.1"/>
    <property type="molecule type" value="Genomic_DNA"/>
</dbReference>
<accession>A0A1H9USW2</accession>
<proteinExistence type="predicted"/>